<dbReference type="InterPro" id="IPR027417">
    <property type="entry name" value="P-loop_NTPase"/>
</dbReference>
<proteinExistence type="predicted"/>
<dbReference type="GO" id="GO:0001517">
    <property type="term" value="F:N-acetylglucosamine 6-O-sulfotransferase activity"/>
    <property type="evidence" value="ECO:0007669"/>
    <property type="project" value="TreeGrafter"/>
</dbReference>
<dbReference type="PANTHER" id="PTHR10704:SF44">
    <property type="entry name" value="LD35051P-RELATED"/>
    <property type="match status" value="1"/>
</dbReference>
<dbReference type="Pfam" id="PF00685">
    <property type="entry name" value="Sulfotransfer_1"/>
    <property type="match status" value="1"/>
</dbReference>
<dbReference type="OrthoDB" id="5987729at2759"/>
<dbReference type="GO" id="GO:0006790">
    <property type="term" value="P:sulfur compound metabolic process"/>
    <property type="evidence" value="ECO:0007669"/>
    <property type="project" value="TreeGrafter"/>
</dbReference>
<dbReference type="Gene3D" id="3.40.50.300">
    <property type="entry name" value="P-loop containing nucleotide triphosphate hydrolases"/>
    <property type="match status" value="1"/>
</dbReference>
<evidence type="ECO:0000313" key="3">
    <source>
        <dbReference type="RefSeq" id="XP_018026164.1"/>
    </source>
</evidence>
<dbReference type="Proteomes" id="UP000694843">
    <property type="component" value="Unplaced"/>
</dbReference>
<evidence type="ECO:0000313" key="2">
    <source>
        <dbReference type="Proteomes" id="UP000694843"/>
    </source>
</evidence>
<gene>
    <name evidence="3" type="primary">LOC108681624</name>
</gene>
<feature type="domain" description="Sulfotransferase" evidence="1">
    <location>
        <begin position="78"/>
        <end position="316"/>
    </location>
</feature>
<dbReference type="AlphaFoldDB" id="A0A8B7PJ16"/>
<dbReference type="OMA" id="ENCAYIR"/>
<dbReference type="RefSeq" id="XP_018026164.1">
    <property type="nucleotide sequence ID" value="XM_018170675.2"/>
</dbReference>
<protein>
    <submittedName>
        <fullName evidence="3">Carbohydrate sulfotransferase 1</fullName>
    </submittedName>
</protein>
<dbReference type="InterPro" id="IPR051135">
    <property type="entry name" value="Gal/GlcNAc/GalNAc_ST"/>
</dbReference>
<dbReference type="InterPro" id="IPR000863">
    <property type="entry name" value="Sulfotransferase_dom"/>
</dbReference>
<keyword evidence="2" id="KW-1185">Reference proteome</keyword>
<accession>A0A8B7PJ16</accession>
<dbReference type="SUPFAM" id="SSF52540">
    <property type="entry name" value="P-loop containing nucleoside triphosphate hydrolases"/>
    <property type="match status" value="1"/>
</dbReference>
<sequence length="370" mass="42398">MFFRCTKALRLPVTGIFTLSFLIVSYHSANQLYASMVQRRLGLGETDQEALSNKVLTPFTFPTPRKDVAAGEDPLFVLILSSTPRSGSTFLGEILATQNSSVYFFEPLHMVRLQPEMQDDVFVTNFIMNKFICNIDSTFDKWLHGKHLFLSYFSDDTQRCALLESKSEMIICYDAIDIRKKCLESKNRIMKLVRARIRSFKPFLGVESVNLKIVHLYRDPRGIMNSFSRFGDDWIKNHTMWCKGLNDDLTSYESLSPVYPGNLMQVNYEKLSRDPEKMTKEIFKFVYGSEVLPPASVEYLESHTKQDVTGAMSTVKKSSEIYQAWRNVISDSYLSSIENDSECMISIAKMKHAFFGSTEMAKNLSLSLFV</sequence>
<reference evidence="3" key="1">
    <citation type="submission" date="2025-08" db="UniProtKB">
        <authorList>
            <consortium name="RefSeq"/>
        </authorList>
    </citation>
    <scope>IDENTIFICATION</scope>
    <source>
        <tissue evidence="3">Whole organism</tissue>
    </source>
</reference>
<evidence type="ECO:0000259" key="1">
    <source>
        <dbReference type="Pfam" id="PF00685"/>
    </source>
</evidence>
<dbReference type="PANTHER" id="PTHR10704">
    <property type="entry name" value="CARBOHYDRATE SULFOTRANSFERASE"/>
    <property type="match status" value="1"/>
</dbReference>
<dbReference type="GO" id="GO:0006044">
    <property type="term" value="P:N-acetylglucosamine metabolic process"/>
    <property type="evidence" value="ECO:0007669"/>
    <property type="project" value="TreeGrafter"/>
</dbReference>
<dbReference type="KEGG" id="hazt:108681624"/>
<name>A0A8B7PJ16_HYAAZ</name>
<dbReference type="GeneID" id="108681624"/>
<organism evidence="2 3">
    <name type="scientific">Hyalella azteca</name>
    <name type="common">Amphipod</name>
    <dbReference type="NCBI Taxonomy" id="294128"/>
    <lineage>
        <taxon>Eukaryota</taxon>
        <taxon>Metazoa</taxon>
        <taxon>Ecdysozoa</taxon>
        <taxon>Arthropoda</taxon>
        <taxon>Crustacea</taxon>
        <taxon>Multicrustacea</taxon>
        <taxon>Malacostraca</taxon>
        <taxon>Eumalacostraca</taxon>
        <taxon>Peracarida</taxon>
        <taxon>Amphipoda</taxon>
        <taxon>Senticaudata</taxon>
        <taxon>Talitrida</taxon>
        <taxon>Talitroidea</taxon>
        <taxon>Hyalellidae</taxon>
        <taxon>Hyalella</taxon>
    </lineage>
</organism>